<reference evidence="4" key="1">
    <citation type="journal article" date="2024" name="IScience">
        <title>Strigolactones Initiate the Formation of Haustorium-like Structures in Castilleja.</title>
        <authorList>
            <person name="Buerger M."/>
            <person name="Peterson D."/>
            <person name="Chory J."/>
        </authorList>
    </citation>
    <scope>NUCLEOTIDE SEQUENCE [LARGE SCALE GENOMIC DNA]</scope>
</reference>
<proteinExistence type="predicted"/>
<protein>
    <submittedName>
        <fullName evidence="3">Uncharacterized protein</fullName>
    </submittedName>
</protein>
<name>A0ABD3DWQ7_9LAMI</name>
<accession>A0ABD3DWQ7</accession>
<feature type="region of interest" description="Disordered" evidence="2">
    <location>
        <begin position="89"/>
        <end position="138"/>
    </location>
</feature>
<gene>
    <name evidence="3" type="ORF">CASFOL_009239</name>
</gene>
<comment type="caution">
    <text evidence="3">The sequence shown here is derived from an EMBL/GenBank/DDBJ whole genome shotgun (WGS) entry which is preliminary data.</text>
</comment>
<evidence type="ECO:0000313" key="3">
    <source>
        <dbReference type="EMBL" id="KAL3646695.1"/>
    </source>
</evidence>
<evidence type="ECO:0000313" key="4">
    <source>
        <dbReference type="Proteomes" id="UP001632038"/>
    </source>
</evidence>
<dbReference type="EMBL" id="JAVIJP010000011">
    <property type="protein sequence ID" value="KAL3646695.1"/>
    <property type="molecule type" value="Genomic_DNA"/>
</dbReference>
<dbReference type="PANTHER" id="PTHR33701:SF2">
    <property type="entry name" value="TRANSMEMBRANE PROTEIN"/>
    <property type="match status" value="1"/>
</dbReference>
<keyword evidence="1" id="KW-0175">Coiled coil</keyword>
<organism evidence="3 4">
    <name type="scientific">Castilleja foliolosa</name>
    <dbReference type="NCBI Taxonomy" id="1961234"/>
    <lineage>
        <taxon>Eukaryota</taxon>
        <taxon>Viridiplantae</taxon>
        <taxon>Streptophyta</taxon>
        <taxon>Embryophyta</taxon>
        <taxon>Tracheophyta</taxon>
        <taxon>Spermatophyta</taxon>
        <taxon>Magnoliopsida</taxon>
        <taxon>eudicotyledons</taxon>
        <taxon>Gunneridae</taxon>
        <taxon>Pentapetalae</taxon>
        <taxon>asterids</taxon>
        <taxon>lamiids</taxon>
        <taxon>Lamiales</taxon>
        <taxon>Orobanchaceae</taxon>
        <taxon>Pedicularideae</taxon>
        <taxon>Castillejinae</taxon>
        <taxon>Castilleja</taxon>
    </lineage>
</organism>
<feature type="coiled-coil region" evidence="1">
    <location>
        <begin position="40"/>
        <end position="81"/>
    </location>
</feature>
<evidence type="ECO:0000256" key="2">
    <source>
        <dbReference type="SAM" id="MobiDB-lite"/>
    </source>
</evidence>
<feature type="compositionally biased region" description="Polar residues" evidence="2">
    <location>
        <begin position="114"/>
        <end position="131"/>
    </location>
</feature>
<dbReference type="AlphaFoldDB" id="A0ABD3DWQ7"/>
<sequence>MMTEVDNACSKSGVKKMEGENSVKTVDCLRGRLLAERLASRNAKEETKQLENKLMELENMLKQEAESRNRAEKRLKLLFKKLKSKNISHVSDGSEYSGLEGKSDISSLSSTNSLGTQESAQNIGKSEQGSENNPNQNNNLQKVLLSLSDDNSSTIEVSSSYGSDFKGCEIGQIENQSLPDLSDHFEDKNMAQNFIVENFLFSEGDDKKSENSDHLGFDQNCQDSKMDEQSEICYHRFRFSTEDGFNKEEGDDDMNRIDNSMALVAIDTPHKNRTIDPEVLDSAVKQVLEALKRAKEQLQSSIEKKRLNIIRVG</sequence>
<dbReference type="Proteomes" id="UP001632038">
    <property type="component" value="Unassembled WGS sequence"/>
</dbReference>
<evidence type="ECO:0000256" key="1">
    <source>
        <dbReference type="SAM" id="Coils"/>
    </source>
</evidence>
<keyword evidence="4" id="KW-1185">Reference proteome</keyword>
<feature type="compositionally biased region" description="Low complexity" evidence="2">
    <location>
        <begin position="104"/>
        <end position="113"/>
    </location>
</feature>
<feature type="region of interest" description="Disordered" evidence="2">
    <location>
        <begin position="1"/>
        <end position="20"/>
    </location>
</feature>
<dbReference type="PANTHER" id="PTHR33701">
    <property type="entry name" value="TRANSMEMBRANE PROTEIN"/>
    <property type="match status" value="1"/>
</dbReference>